<dbReference type="AlphaFoldDB" id="Q67MJ6"/>
<dbReference type="Proteomes" id="UP000000417">
    <property type="component" value="Chromosome"/>
</dbReference>
<dbReference type="HOGENOM" id="CLU_979716_0_0_9"/>
<dbReference type="EMBL" id="AP006840">
    <property type="protein sequence ID" value="BAD41097.1"/>
    <property type="molecule type" value="Genomic_DNA"/>
</dbReference>
<evidence type="ECO:0000313" key="3">
    <source>
        <dbReference type="Proteomes" id="UP000000417"/>
    </source>
</evidence>
<feature type="domain" description="Glyoxalase/fosfomycin resistance/dioxygenase" evidence="1">
    <location>
        <begin position="54"/>
        <end position="158"/>
    </location>
</feature>
<evidence type="ECO:0000313" key="2">
    <source>
        <dbReference type="EMBL" id="BAD41097.1"/>
    </source>
</evidence>
<gene>
    <name evidence="2" type="ordered locus">STH2112</name>
</gene>
<name>Q67MJ6_SYMTH</name>
<dbReference type="KEGG" id="sth:STH2112"/>
<dbReference type="eggNOG" id="COG0346">
    <property type="taxonomic scope" value="Bacteria"/>
</dbReference>
<dbReference type="Gene3D" id="1.20.120.450">
    <property type="entry name" value="dinb family like domain"/>
    <property type="match status" value="1"/>
</dbReference>
<dbReference type="STRING" id="292459.STH2112"/>
<dbReference type="CDD" id="cd06587">
    <property type="entry name" value="VOC"/>
    <property type="match status" value="1"/>
</dbReference>
<dbReference type="Gene3D" id="3.10.180.10">
    <property type="entry name" value="2,3-Dihydroxybiphenyl 1,2-Dioxygenase, domain 1"/>
    <property type="match status" value="1"/>
</dbReference>
<protein>
    <recommendedName>
        <fullName evidence="1">Glyoxalase/fosfomycin resistance/dioxygenase domain-containing protein</fullName>
    </recommendedName>
</protein>
<sequence length="287" mass="31027">MLSSPCRESPGAGFGGVMCTGASRVRILLPPYGVVGGDEENGRMAAVARKPAKVIPVRNLAESLAFYVDTLGCKLVAIHPDAAHLETPVGHVLLAGPDAGDVGRYAAPSYKVLKPGAVIYVFTPDIEETARRLPGAARIRTEWGERKLELADPNGYTISYWTESDLTDGQLLALFASAPERLEAALAGLRYAIAEPGRLYRPNAYDPDVWDAGPCSDRRPVQPSVALLRAVHGHLLQLIAHVPGALDRYTVNEAGSRQTVRRMVWMLGAHAAGHVEQIWMTRRVHGI</sequence>
<dbReference type="SUPFAM" id="SSF109854">
    <property type="entry name" value="DinB/YfiT-like putative metalloenzymes"/>
    <property type="match status" value="1"/>
</dbReference>
<dbReference type="SUPFAM" id="SSF54593">
    <property type="entry name" value="Glyoxalase/Bleomycin resistance protein/Dihydroxybiphenyl dioxygenase"/>
    <property type="match status" value="1"/>
</dbReference>
<dbReference type="InterPro" id="IPR034660">
    <property type="entry name" value="DinB/YfiT-like"/>
</dbReference>
<keyword evidence="3" id="KW-1185">Reference proteome</keyword>
<dbReference type="Pfam" id="PF00903">
    <property type="entry name" value="Glyoxalase"/>
    <property type="match status" value="1"/>
</dbReference>
<evidence type="ECO:0000259" key="1">
    <source>
        <dbReference type="Pfam" id="PF00903"/>
    </source>
</evidence>
<proteinExistence type="predicted"/>
<reference evidence="2 3" key="1">
    <citation type="journal article" date="2004" name="Nucleic Acids Res.">
        <title>Genome sequence of Symbiobacterium thermophilum, an uncultivable bacterium that depends on microbial commensalism.</title>
        <authorList>
            <person name="Ueda K."/>
            <person name="Yamashita A."/>
            <person name="Ishikawa J."/>
            <person name="Shimada M."/>
            <person name="Watsuji T."/>
            <person name="Morimura K."/>
            <person name="Ikeda H."/>
            <person name="Hattori M."/>
            <person name="Beppu T."/>
        </authorList>
    </citation>
    <scope>NUCLEOTIDE SEQUENCE [LARGE SCALE GENOMIC DNA]</scope>
    <source>
        <strain evidence="3">T / IAM 14863</strain>
    </source>
</reference>
<accession>Q67MJ6</accession>
<dbReference type="InterPro" id="IPR004360">
    <property type="entry name" value="Glyas_Fos-R_dOase_dom"/>
</dbReference>
<dbReference type="InterPro" id="IPR029068">
    <property type="entry name" value="Glyas_Bleomycin-R_OHBP_Dase"/>
</dbReference>
<organism evidence="2 3">
    <name type="scientific">Symbiobacterium thermophilum (strain DSM 24528 / JCM 14929 / IAM 14863 / T)</name>
    <dbReference type="NCBI Taxonomy" id="292459"/>
    <lineage>
        <taxon>Bacteria</taxon>
        <taxon>Bacillati</taxon>
        <taxon>Bacillota</taxon>
        <taxon>Clostridia</taxon>
        <taxon>Eubacteriales</taxon>
        <taxon>Symbiobacteriaceae</taxon>
        <taxon>Symbiobacterium</taxon>
    </lineage>
</organism>